<evidence type="ECO:0000313" key="2">
    <source>
        <dbReference type="EMBL" id="MBK2065625.1"/>
    </source>
</evidence>
<name>A0A9Q2KQZ6_9GAMM</name>
<accession>A0A9Q2KQZ6</accession>
<comment type="caution">
    <text evidence="2">The sequence shown here is derived from an EMBL/GenBank/DDBJ whole genome shotgun (WGS) entry which is preliminary data.</text>
</comment>
<gene>
    <name evidence="2" type="ORF">IB647_08490</name>
</gene>
<keyword evidence="1" id="KW-0175">Coiled coil</keyword>
<dbReference type="RefSeq" id="WP_159184370.1">
    <property type="nucleotide sequence ID" value="NZ_JACVJL010000093.1"/>
</dbReference>
<proteinExistence type="predicted"/>
<dbReference type="GeneID" id="93255056"/>
<keyword evidence="3" id="KW-1185">Reference proteome</keyword>
<dbReference type="EMBL" id="JACVKN010000176">
    <property type="protein sequence ID" value="MBK2065625.1"/>
    <property type="molecule type" value="Genomic_DNA"/>
</dbReference>
<evidence type="ECO:0000256" key="1">
    <source>
        <dbReference type="SAM" id="Coils"/>
    </source>
</evidence>
<organism evidence="2 3">
    <name type="scientific">Francisella noatunensis</name>
    <dbReference type="NCBI Taxonomy" id="657445"/>
    <lineage>
        <taxon>Bacteria</taxon>
        <taxon>Pseudomonadati</taxon>
        <taxon>Pseudomonadota</taxon>
        <taxon>Gammaproteobacteria</taxon>
        <taxon>Thiotrichales</taxon>
        <taxon>Francisellaceae</taxon>
        <taxon>Francisella</taxon>
    </lineage>
</organism>
<dbReference type="AlphaFoldDB" id="A0A9Q2KQZ6"/>
<protein>
    <submittedName>
        <fullName evidence="2">Uncharacterized protein</fullName>
    </submittedName>
</protein>
<evidence type="ECO:0000313" key="3">
    <source>
        <dbReference type="Proteomes" id="UP000701999"/>
    </source>
</evidence>
<sequence length="188" mass="21641">MNYKNIKSPFEQIFKGWGIGKNKIQEIEDQYSLNAISNVIQVTKETIDLGNIKKSPASFFLGTLENKQLQEEVAFEQAQENLRKEQEENERKALASEYDDIQKFINDNDEELSKYLSAKSLGTEYPLDSSLKEEIANLSCVGPDKFKNFRPKLAVLERGYFDSIKGNIVRPNMYTFLILIYPVNLGHF</sequence>
<dbReference type="Proteomes" id="UP000701999">
    <property type="component" value="Unassembled WGS sequence"/>
</dbReference>
<feature type="coiled-coil region" evidence="1">
    <location>
        <begin position="68"/>
        <end position="104"/>
    </location>
</feature>
<reference evidence="2 3" key="1">
    <citation type="submission" date="2020-09" db="EMBL/GenBank/DDBJ databases">
        <title>Development of specific Francisella tularensis PCR assay based on in-depth characterization of family Francisellaceae.</title>
        <authorList>
            <person name="Ohrman C."/>
            <person name="Sahl J."/>
            <person name="Sjodin A."/>
            <person name="Uneklint I."/>
            <person name="Ballard R."/>
            <person name="Karlsson L."/>
            <person name="Mcdonough R."/>
            <person name="Sundell D."/>
            <person name="Soria K."/>
            <person name="Brindeflk B."/>
            <person name="Vallesi A."/>
            <person name="Ramirez-Paredes J.G."/>
            <person name="Colquhoun D."/>
            <person name="Myrtennas K."/>
            <person name="Birdsell D."/>
            <person name="Johansson A."/>
            <person name="Wagner D."/>
            <person name="Forsman M."/>
        </authorList>
    </citation>
    <scope>NUCLEOTIDE SEQUENCE [LARGE SCALE GENOMIC DNA]</scope>
    <source>
        <strain evidence="2 3">FSC1140</strain>
    </source>
</reference>